<keyword evidence="2" id="KW-0808">Transferase</keyword>
<sequence length="184" mass="19862">MIVRAAQDADFESIDRVVLEAFGDDGEKVLGLVDALRPSYARAELVAEVGDEVVGHVMLSHSWLDARAALVDVLVLSPLAVAPRFQRRGIGGALLGGAFASAEELAMPAIFLEGDPAYYSRQGFAAAEPLGFERPSLRIPEQAFHVALIDGHEDWMSGRLVYAEPFWTNDCVGLRDPLLTQLGG</sequence>
<dbReference type="Proteomes" id="UP000288547">
    <property type="component" value="Unassembled WGS sequence"/>
</dbReference>
<organism evidence="2 3">
    <name type="scientific">Labedella phragmitis</name>
    <dbReference type="NCBI Taxonomy" id="2498849"/>
    <lineage>
        <taxon>Bacteria</taxon>
        <taxon>Bacillati</taxon>
        <taxon>Actinomycetota</taxon>
        <taxon>Actinomycetes</taxon>
        <taxon>Micrococcales</taxon>
        <taxon>Microbacteriaceae</taxon>
        <taxon>Labedella</taxon>
    </lineage>
</organism>
<dbReference type="Pfam" id="PF00583">
    <property type="entry name" value="Acetyltransf_1"/>
    <property type="match status" value="1"/>
</dbReference>
<name>A0A3S4A7K8_9MICO</name>
<comment type="caution">
    <text evidence="2">The sequence shown here is derived from an EMBL/GenBank/DDBJ whole genome shotgun (WGS) entry which is preliminary data.</text>
</comment>
<dbReference type="AlphaFoldDB" id="A0A3S4A7K8"/>
<feature type="domain" description="N-acetyltransferase" evidence="1">
    <location>
        <begin position="1"/>
        <end position="155"/>
    </location>
</feature>
<evidence type="ECO:0000313" key="3">
    <source>
        <dbReference type="Proteomes" id="UP000288547"/>
    </source>
</evidence>
<evidence type="ECO:0000313" key="2">
    <source>
        <dbReference type="EMBL" id="RWZ53274.1"/>
    </source>
</evidence>
<dbReference type="PROSITE" id="PS51186">
    <property type="entry name" value="GNAT"/>
    <property type="match status" value="1"/>
</dbReference>
<accession>A0A3S4A7K8</accession>
<protein>
    <submittedName>
        <fullName evidence="2">N-acetyltransferase</fullName>
    </submittedName>
</protein>
<reference evidence="2 3" key="1">
    <citation type="submission" date="2018-12" db="EMBL/GenBank/DDBJ databases">
        <authorList>
            <person name="Li F."/>
        </authorList>
    </citation>
    <scope>NUCLEOTIDE SEQUENCE [LARGE SCALE GENOMIC DNA]</scope>
    <source>
        <strain evidence="2 3">11W25H-1</strain>
    </source>
</reference>
<dbReference type="InterPro" id="IPR016181">
    <property type="entry name" value="Acyl_CoA_acyltransferase"/>
</dbReference>
<dbReference type="CDD" id="cd04301">
    <property type="entry name" value="NAT_SF"/>
    <property type="match status" value="1"/>
</dbReference>
<dbReference type="GO" id="GO:0016747">
    <property type="term" value="F:acyltransferase activity, transferring groups other than amino-acyl groups"/>
    <property type="evidence" value="ECO:0007669"/>
    <property type="project" value="InterPro"/>
</dbReference>
<keyword evidence="3" id="KW-1185">Reference proteome</keyword>
<proteinExistence type="predicted"/>
<dbReference type="InterPro" id="IPR000182">
    <property type="entry name" value="GNAT_dom"/>
</dbReference>
<dbReference type="Gene3D" id="3.40.630.30">
    <property type="match status" value="1"/>
</dbReference>
<dbReference type="SUPFAM" id="SSF55729">
    <property type="entry name" value="Acyl-CoA N-acyltransferases (Nat)"/>
    <property type="match status" value="1"/>
</dbReference>
<gene>
    <name evidence="2" type="ORF">ELQ90_03360</name>
</gene>
<dbReference type="OrthoDB" id="9797178at2"/>
<evidence type="ECO:0000259" key="1">
    <source>
        <dbReference type="PROSITE" id="PS51186"/>
    </source>
</evidence>
<dbReference type="EMBL" id="RZNB01000001">
    <property type="protein sequence ID" value="RWZ53274.1"/>
    <property type="molecule type" value="Genomic_DNA"/>
</dbReference>